<feature type="binding site" evidence="8">
    <location>
        <position position="190"/>
    </location>
    <ligand>
        <name>Mg(2+)</name>
        <dbReference type="ChEBI" id="CHEBI:18420"/>
    </ligand>
</feature>
<dbReference type="PROSITE" id="PS01347">
    <property type="entry name" value="MRAY_1"/>
    <property type="match status" value="1"/>
</dbReference>
<dbReference type="CDD" id="cd06852">
    <property type="entry name" value="GT_MraY"/>
    <property type="match status" value="1"/>
</dbReference>
<feature type="transmembrane region" description="Helical" evidence="7">
    <location>
        <begin position="241"/>
        <end position="262"/>
    </location>
</feature>
<sequence length="340" mass="35731">MTVLVAALLSLFAVGTFVQLAKRRGWGKAVRQDGPTTHHTKAGTPTMGGAAFLLAALFTWLLFGPTERSAAVALLTAAAALLGLYDDLAALRRKRAVPAVRTVPAPDEAPPQRVSVHAEPQEGAANARPAPDAPDLTTGVLARYRLLIQSAAALVFALYAVRSGQELFGAPVLDLLGFAFIVVGSINAFNFTDGLDGLAAGVTALVLLPFVGAPFVGALLGALLGFLWFNARPARVFMGGVGSEALGAAVAGTAILAGWAWWLPLLALIPVLEVLSVIAQVSYFRLTKARRGEGQRLFKMSPLHHHFELSGWSEGQIVVRMWLVTAVCVALAWSLRGGAA</sequence>
<accession>D7CY83</accession>
<keyword evidence="7" id="KW-0131">Cell cycle</keyword>
<evidence type="ECO:0000313" key="11">
    <source>
        <dbReference type="Proteomes" id="UP000000379"/>
    </source>
</evidence>
<evidence type="ECO:0000256" key="6">
    <source>
        <dbReference type="ARBA" id="ARBA00023136"/>
    </source>
</evidence>
<proteinExistence type="inferred from homology"/>
<dbReference type="GO" id="GO:0051992">
    <property type="term" value="F:UDP-N-acetylmuramoyl-L-alanyl-D-glutamyl-meso-2,6-diaminopimelyl-D-alanyl-D-alanine:undecaprenyl-phosphate transferase activity"/>
    <property type="evidence" value="ECO:0007669"/>
    <property type="project" value="RHEA"/>
</dbReference>
<keyword evidence="7" id="KW-0961">Cell wall biogenesis/degradation</keyword>
<protein>
    <recommendedName>
        <fullName evidence="7">Phospho-N-acetylmuramoyl-pentapeptide-transferase</fullName>
        <ecNumber evidence="7">2.7.8.13</ecNumber>
    </recommendedName>
    <alternativeName>
        <fullName evidence="7">UDP-MurNAc-pentapeptide phosphotransferase</fullName>
    </alternativeName>
</protein>
<dbReference type="GO" id="GO:0008963">
    <property type="term" value="F:phospho-N-acetylmuramoyl-pentapeptide-transferase activity"/>
    <property type="evidence" value="ECO:0007669"/>
    <property type="project" value="UniProtKB-UniRule"/>
</dbReference>
<dbReference type="PROSITE" id="PS01348">
    <property type="entry name" value="MRAY_2"/>
    <property type="match status" value="1"/>
</dbReference>
<evidence type="ECO:0000256" key="4">
    <source>
        <dbReference type="ARBA" id="ARBA00022692"/>
    </source>
</evidence>
<dbReference type="AlphaFoldDB" id="D7CY83"/>
<feature type="transmembrane region" description="Helical" evidence="7">
    <location>
        <begin position="198"/>
        <end position="229"/>
    </location>
</feature>
<keyword evidence="7 8" id="KW-0460">Magnesium</keyword>
<dbReference type="InterPro" id="IPR018480">
    <property type="entry name" value="PNAcMuramoyl-5peptid_Trfase_CS"/>
</dbReference>
<comment type="caution">
    <text evidence="7">Lacks conserved residue(s) required for the propagation of feature annotation.</text>
</comment>
<dbReference type="KEGG" id="tra:Trad_1603"/>
<keyword evidence="5 7" id="KW-1133">Transmembrane helix</keyword>
<dbReference type="PANTHER" id="PTHR22926">
    <property type="entry name" value="PHOSPHO-N-ACETYLMURAMOYL-PENTAPEPTIDE-TRANSFERASE"/>
    <property type="match status" value="1"/>
</dbReference>
<name>D7CY83_TRURR</name>
<feature type="transmembrane region" description="Helical" evidence="7">
    <location>
        <begin position="44"/>
        <end position="63"/>
    </location>
</feature>
<reference evidence="11" key="1">
    <citation type="submission" date="2010-05" db="EMBL/GenBank/DDBJ databases">
        <title>The complete genome of Truepera radiovictris DSM 17093.</title>
        <authorList>
            <consortium name="US DOE Joint Genome Institute (JGI-PGF)"/>
            <person name="Lucas S."/>
            <person name="Copeland A."/>
            <person name="Lapidus A."/>
            <person name="Glavina del Rio T."/>
            <person name="Dalin E."/>
            <person name="Tice H."/>
            <person name="Bruce D."/>
            <person name="Goodwin L."/>
            <person name="Pitluck S."/>
            <person name="Kyrpides N."/>
            <person name="Mavromatis K."/>
            <person name="Ovchinnikova G."/>
            <person name="Munk A.C."/>
            <person name="Detter J.C."/>
            <person name="Han C."/>
            <person name="Tapia R."/>
            <person name="Land M."/>
            <person name="Hauser L."/>
            <person name="Markowitz V."/>
            <person name="Cheng J.-F."/>
            <person name="Hugenholtz P."/>
            <person name="Woyke T."/>
            <person name="Wu D."/>
            <person name="Tindall B."/>
            <person name="Pomrenke H.G."/>
            <person name="Brambilla E."/>
            <person name="Klenk H.-P."/>
            <person name="Eisen J.A."/>
        </authorList>
    </citation>
    <scope>NUCLEOTIDE SEQUENCE [LARGE SCALE GENOMIC DNA]</scope>
    <source>
        <strain evidence="11">DSM 17093 / CIP 108686 / LMG 22925 / RQ-24</strain>
    </source>
</reference>
<keyword evidence="6 7" id="KW-0472">Membrane</keyword>
<comment type="pathway">
    <text evidence="7">Cell wall biogenesis; peptidoglycan biosynthesis.</text>
</comment>
<evidence type="ECO:0000256" key="9">
    <source>
        <dbReference type="SAM" id="MobiDB-lite"/>
    </source>
</evidence>
<evidence type="ECO:0000256" key="1">
    <source>
        <dbReference type="ARBA" id="ARBA00004141"/>
    </source>
</evidence>
<evidence type="ECO:0000313" key="10">
    <source>
        <dbReference type="EMBL" id="ADI14722.1"/>
    </source>
</evidence>
<dbReference type="GO" id="GO:0046872">
    <property type="term" value="F:metal ion binding"/>
    <property type="evidence" value="ECO:0007669"/>
    <property type="project" value="UniProtKB-KW"/>
</dbReference>
<keyword evidence="7" id="KW-1003">Cell membrane</keyword>
<keyword evidence="4 7" id="KW-0812">Transmembrane</keyword>
<dbReference type="GO" id="GO:0071555">
    <property type="term" value="P:cell wall organization"/>
    <property type="evidence" value="ECO:0007669"/>
    <property type="project" value="UniProtKB-KW"/>
</dbReference>
<keyword evidence="3 7" id="KW-0808">Transferase</keyword>
<dbReference type="EC" id="2.7.8.13" evidence="7"/>
<comment type="catalytic activity">
    <reaction evidence="7">
        <text>UDP-N-acetyl-alpha-D-muramoyl-L-alanyl-gamma-D-glutamyl-meso-2,6-diaminopimeloyl-D-alanyl-D-alanine + di-trans,octa-cis-undecaprenyl phosphate = di-trans,octa-cis-undecaprenyl diphospho-N-acetyl-alpha-D-muramoyl-L-alanyl-D-glutamyl-meso-2,6-diaminopimeloyl-D-alanyl-D-alanine + UMP</text>
        <dbReference type="Rhea" id="RHEA:28386"/>
        <dbReference type="ChEBI" id="CHEBI:57865"/>
        <dbReference type="ChEBI" id="CHEBI:60392"/>
        <dbReference type="ChEBI" id="CHEBI:61386"/>
        <dbReference type="ChEBI" id="CHEBI:61387"/>
        <dbReference type="EC" id="2.7.8.13"/>
    </reaction>
</comment>
<organism evidence="10 11">
    <name type="scientific">Truepera radiovictrix (strain DSM 17093 / CIP 108686 / LMG 22925 / RQ-24)</name>
    <dbReference type="NCBI Taxonomy" id="649638"/>
    <lineage>
        <taxon>Bacteria</taxon>
        <taxon>Thermotogati</taxon>
        <taxon>Deinococcota</taxon>
        <taxon>Deinococci</taxon>
        <taxon>Trueperales</taxon>
        <taxon>Trueperaceae</taxon>
        <taxon>Truepera</taxon>
    </lineage>
</organism>
<keyword evidence="11" id="KW-1185">Reference proteome</keyword>
<comment type="similarity">
    <text evidence="2 7">Belongs to the glycosyltransferase 4 family. MraY subfamily.</text>
</comment>
<feature type="transmembrane region" description="Helical" evidence="7">
    <location>
        <begin position="70"/>
        <end position="85"/>
    </location>
</feature>
<evidence type="ECO:0000256" key="8">
    <source>
        <dbReference type="PIRSR" id="PIRSR600715-1"/>
    </source>
</evidence>
<dbReference type="Proteomes" id="UP000000379">
    <property type="component" value="Chromosome"/>
</dbReference>
<evidence type="ECO:0000256" key="3">
    <source>
        <dbReference type="ARBA" id="ARBA00022679"/>
    </source>
</evidence>
<evidence type="ECO:0000256" key="2">
    <source>
        <dbReference type="ARBA" id="ARBA00005583"/>
    </source>
</evidence>
<dbReference type="InterPro" id="IPR000715">
    <property type="entry name" value="Glycosyl_transferase_4"/>
</dbReference>
<keyword evidence="7" id="KW-0132">Cell division</keyword>
<comment type="function">
    <text evidence="7">Catalyzes the initial step of the lipid cycle reactions in the biosynthesis of the cell wall peptidoglycan: transfers peptidoglycan precursor phospho-MurNAc-pentapeptide from UDP-MurNAc-pentapeptide onto the lipid carrier undecaprenyl phosphate, yielding undecaprenyl-pyrophosphoryl-MurNAc-pentapeptide, known as lipid I.</text>
</comment>
<evidence type="ECO:0000256" key="7">
    <source>
        <dbReference type="HAMAP-Rule" id="MF_00038"/>
    </source>
</evidence>
<keyword evidence="7" id="KW-0573">Peptidoglycan synthesis</keyword>
<gene>
    <name evidence="7" type="primary">mraY</name>
    <name evidence="10" type="ordered locus">Trad_1603</name>
</gene>
<comment type="cofactor">
    <cofactor evidence="7 8">
        <name>Mg(2+)</name>
        <dbReference type="ChEBI" id="CHEBI:18420"/>
    </cofactor>
</comment>
<dbReference type="EMBL" id="CP002049">
    <property type="protein sequence ID" value="ADI14722.1"/>
    <property type="molecule type" value="Genomic_DNA"/>
</dbReference>
<dbReference type="eggNOG" id="COG0472">
    <property type="taxonomic scope" value="Bacteria"/>
</dbReference>
<comment type="subcellular location">
    <subcellularLocation>
        <location evidence="7">Cell membrane</location>
        <topology evidence="7">Multi-pass membrane protein</topology>
    </subcellularLocation>
    <subcellularLocation>
        <location evidence="1">Membrane</location>
        <topology evidence="1">Multi-pass membrane protein</topology>
    </subcellularLocation>
</comment>
<dbReference type="HOGENOM" id="CLU_023982_0_1_0"/>
<evidence type="ECO:0000256" key="5">
    <source>
        <dbReference type="ARBA" id="ARBA00022989"/>
    </source>
</evidence>
<dbReference type="GO" id="GO:0005886">
    <property type="term" value="C:plasma membrane"/>
    <property type="evidence" value="ECO:0007669"/>
    <property type="project" value="UniProtKB-SubCell"/>
</dbReference>
<dbReference type="UniPathway" id="UPA00219"/>
<feature type="transmembrane region" description="Helical" evidence="7">
    <location>
        <begin position="173"/>
        <end position="192"/>
    </location>
</feature>
<dbReference type="Pfam" id="PF00953">
    <property type="entry name" value="Glycos_transf_4"/>
    <property type="match status" value="1"/>
</dbReference>
<keyword evidence="7" id="KW-0133">Cell shape</keyword>
<keyword evidence="7 8" id="KW-0479">Metal-binding</keyword>
<feature type="region of interest" description="Disordered" evidence="9">
    <location>
        <begin position="103"/>
        <end position="132"/>
    </location>
</feature>
<dbReference type="GO" id="GO:0009252">
    <property type="term" value="P:peptidoglycan biosynthetic process"/>
    <property type="evidence" value="ECO:0007669"/>
    <property type="project" value="UniProtKB-UniRule"/>
</dbReference>
<dbReference type="HAMAP" id="MF_00038">
    <property type="entry name" value="MraY"/>
    <property type="match status" value="1"/>
</dbReference>
<dbReference type="PANTHER" id="PTHR22926:SF5">
    <property type="entry name" value="PHOSPHO-N-ACETYLMURAMOYL-PENTAPEPTIDE-TRANSFERASE HOMOLOG"/>
    <property type="match status" value="1"/>
</dbReference>
<dbReference type="RefSeq" id="WP_013178090.1">
    <property type="nucleotide sequence ID" value="NC_014221.1"/>
</dbReference>
<reference evidence="10 11" key="2">
    <citation type="journal article" date="2011" name="Stand. Genomic Sci.">
        <title>Complete genome sequence of Truepera radiovictrix type strain (RQ-24).</title>
        <authorList>
            <person name="Ivanova N."/>
            <person name="Rohde C."/>
            <person name="Munk C."/>
            <person name="Nolan M."/>
            <person name="Lucas S."/>
            <person name="Del Rio T.G."/>
            <person name="Tice H."/>
            <person name="Deshpande S."/>
            <person name="Cheng J.F."/>
            <person name="Tapia R."/>
            <person name="Han C."/>
            <person name="Goodwin L."/>
            <person name="Pitluck S."/>
            <person name="Liolios K."/>
            <person name="Mavromatis K."/>
            <person name="Mikhailova N."/>
            <person name="Pati A."/>
            <person name="Chen A."/>
            <person name="Palaniappan K."/>
            <person name="Land M."/>
            <person name="Hauser L."/>
            <person name="Chang Y.J."/>
            <person name="Jeffries C.D."/>
            <person name="Brambilla E."/>
            <person name="Rohde M."/>
            <person name="Goker M."/>
            <person name="Tindall B.J."/>
            <person name="Woyke T."/>
            <person name="Bristow J."/>
            <person name="Eisen J.A."/>
            <person name="Markowitz V."/>
            <person name="Hugenholtz P."/>
            <person name="Kyrpides N.C."/>
            <person name="Klenk H.P."/>
            <person name="Lapidus A."/>
        </authorList>
    </citation>
    <scope>NUCLEOTIDE SEQUENCE [LARGE SCALE GENOMIC DNA]</scope>
    <source>
        <strain evidence="11">DSM 17093 / CIP 108686 / LMG 22925 / RQ-24</strain>
    </source>
</reference>
<dbReference type="GO" id="GO:0051301">
    <property type="term" value="P:cell division"/>
    <property type="evidence" value="ECO:0007669"/>
    <property type="project" value="UniProtKB-KW"/>
</dbReference>
<feature type="transmembrane region" description="Helical" evidence="7">
    <location>
        <begin position="268"/>
        <end position="286"/>
    </location>
</feature>
<dbReference type="STRING" id="649638.Trad_1603"/>
<dbReference type="InterPro" id="IPR003524">
    <property type="entry name" value="PNAcMuramoyl-5peptid_Trfase"/>
</dbReference>
<dbReference type="GO" id="GO:0008360">
    <property type="term" value="P:regulation of cell shape"/>
    <property type="evidence" value="ECO:0007669"/>
    <property type="project" value="UniProtKB-KW"/>
</dbReference>